<reference evidence="6 7" key="1">
    <citation type="submission" date="2018-08" db="EMBL/GenBank/DDBJ databases">
        <title>Diversity &amp; Physiological Properties of Lignin-Decomposing Actinobacteria from Soil.</title>
        <authorList>
            <person name="Roh S.G."/>
            <person name="Kim S.B."/>
        </authorList>
    </citation>
    <scope>NUCLEOTIDE SEQUENCE [LARGE SCALE GENOMIC DNA]</scope>
    <source>
        <strain evidence="6 7">MMS17-GH009</strain>
    </source>
</reference>
<evidence type="ECO:0000259" key="5">
    <source>
        <dbReference type="PROSITE" id="PS50932"/>
    </source>
</evidence>
<dbReference type="Gene3D" id="3.40.50.2300">
    <property type="match status" value="2"/>
</dbReference>
<dbReference type="PRINTS" id="PR00036">
    <property type="entry name" value="HTHLACI"/>
</dbReference>
<gene>
    <name evidence="6" type="ORF">DR950_05920</name>
</gene>
<evidence type="ECO:0000313" key="6">
    <source>
        <dbReference type="EMBL" id="RGD57390.1"/>
    </source>
</evidence>
<dbReference type="AlphaFoldDB" id="A0A372ZPR5"/>
<dbReference type="PROSITE" id="PS50932">
    <property type="entry name" value="HTH_LACI_2"/>
    <property type="match status" value="1"/>
</dbReference>
<dbReference type="Proteomes" id="UP000263377">
    <property type="component" value="Unassembled WGS sequence"/>
</dbReference>
<dbReference type="Gene3D" id="1.10.260.40">
    <property type="entry name" value="lambda repressor-like DNA-binding domains"/>
    <property type="match status" value="1"/>
</dbReference>
<dbReference type="EMBL" id="QVIG01000001">
    <property type="protein sequence ID" value="RGD57390.1"/>
    <property type="molecule type" value="Genomic_DNA"/>
</dbReference>
<dbReference type="CDD" id="cd06267">
    <property type="entry name" value="PBP1_LacI_sugar_binding-like"/>
    <property type="match status" value="1"/>
</dbReference>
<keyword evidence="1" id="KW-0805">Transcription regulation</keyword>
<dbReference type="CDD" id="cd01392">
    <property type="entry name" value="HTH_LacI"/>
    <property type="match status" value="1"/>
</dbReference>
<accession>A0A372ZPR5</accession>
<dbReference type="InterPro" id="IPR046335">
    <property type="entry name" value="LacI/GalR-like_sensor"/>
</dbReference>
<dbReference type="RefSeq" id="WP_117486178.1">
    <property type="nucleotide sequence ID" value="NZ_QVIG01000001.1"/>
</dbReference>
<proteinExistence type="predicted"/>
<keyword evidence="7" id="KW-1185">Reference proteome</keyword>
<organism evidence="6 7">
    <name type="scientific">Kitasatospora xanthocidica</name>
    <dbReference type="NCBI Taxonomy" id="83382"/>
    <lineage>
        <taxon>Bacteria</taxon>
        <taxon>Bacillati</taxon>
        <taxon>Actinomycetota</taxon>
        <taxon>Actinomycetes</taxon>
        <taxon>Kitasatosporales</taxon>
        <taxon>Streptomycetaceae</taxon>
        <taxon>Kitasatospora</taxon>
    </lineage>
</organism>
<dbReference type="GO" id="GO:0000976">
    <property type="term" value="F:transcription cis-regulatory region binding"/>
    <property type="evidence" value="ECO:0007669"/>
    <property type="project" value="TreeGrafter"/>
</dbReference>
<dbReference type="SUPFAM" id="SSF47413">
    <property type="entry name" value="lambda repressor-like DNA-binding domains"/>
    <property type="match status" value="1"/>
</dbReference>
<dbReference type="SUPFAM" id="SSF53822">
    <property type="entry name" value="Periplasmic binding protein-like I"/>
    <property type="match status" value="1"/>
</dbReference>
<feature type="region of interest" description="Disordered" evidence="4">
    <location>
        <begin position="1"/>
        <end position="22"/>
    </location>
</feature>
<evidence type="ECO:0000256" key="4">
    <source>
        <dbReference type="SAM" id="MobiDB-lite"/>
    </source>
</evidence>
<dbReference type="PANTHER" id="PTHR30146:SF109">
    <property type="entry name" value="HTH-TYPE TRANSCRIPTIONAL REGULATOR GALS"/>
    <property type="match status" value="1"/>
</dbReference>
<dbReference type="SMART" id="SM00354">
    <property type="entry name" value="HTH_LACI"/>
    <property type="match status" value="1"/>
</dbReference>
<dbReference type="Pfam" id="PF00356">
    <property type="entry name" value="LacI"/>
    <property type="match status" value="1"/>
</dbReference>
<dbReference type="PROSITE" id="PS00356">
    <property type="entry name" value="HTH_LACI_1"/>
    <property type="match status" value="1"/>
</dbReference>
<evidence type="ECO:0000256" key="2">
    <source>
        <dbReference type="ARBA" id="ARBA00023125"/>
    </source>
</evidence>
<dbReference type="Pfam" id="PF13377">
    <property type="entry name" value="Peripla_BP_3"/>
    <property type="match status" value="1"/>
</dbReference>
<comment type="caution">
    <text evidence="6">The sequence shown here is derived from an EMBL/GenBank/DDBJ whole genome shotgun (WGS) entry which is preliminary data.</text>
</comment>
<dbReference type="PANTHER" id="PTHR30146">
    <property type="entry name" value="LACI-RELATED TRANSCRIPTIONAL REPRESSOR"/>
    <property type="match status" value="1"/>
</dbReference>
<evidence type="ECO:0000256" key="3">
    <source>
        <dbReference type="ARBA" id="ARBA00023163"/>
    </source>
</evidence>
<evidence type="ECO:0000256" key="1">
    <source>
        <dbReference type="ARBA" id="ARBA00023015"/>
    </source>
</evidence>
<feature type="domain" description="HTH lacI-type" evidence="5">
    <location>
        <begin position="18"/>
        <end position="72"/>
    </location>
</feature>
<dbReference type="GO" id="GO:0003700">
    <property type="term" value="F:DNA-binding transcription factor activity"/>
    <property type="evidence" value="ECO:0007669"/>
    <property type="project" value="TreeGrafter"/>
</dbReference>
<dbReference type="InterPro" id="IPR000843">
    <property type="entry name" value="HTH_LacI"/>
</dbReference>
<evidence type="ECO:0000313" key="7">
    <source>
        <dbReference type="Proteomes" id="UP000263377"/>
    </source>
</evidence>
<protein>
    <submittedName>
        <fullName evidence="6">LacI family transcriptional regulator</fullName>
    </submittedName>
</protein>
<keyword evidence="2" id="KW-0238">DNA-binding</keyword>
<sequence>MPRTDRPGPGGARSAARPTVEDVAARAGVSRGTVSRVINGSPKVSARAREAVEHAVAELGYVPNQAARSLVTSRTDVVALVVPESLARLRSEPYFADVIAGISDELASTDLQLLLTLVRNEDERERLTRYLTARRVDGVLLVSVRQDDLLPDLLEQLGMPAVLGGRRSERESLSYVHADNAGGARAAVRHLVGRGRTRVATITGPLAMEAAGARLAGYREALTEAGLAPEDALVAHGDFTEAGGYAAMCELLAEMPTLDAVFCASDLMAVGAFRALREAGRRVPEDVAVVGFDDSVIARSTEPPLTSVRQPTEAMGRLMVQLLLEEIADPGRPRRQVILPTELTVRASA</sequence>
<dbReference type="InterPro" id="IPR028082">
    <property type="entry name" value="Peripla_BP_I"/>
</dbReference>
<keyword evidence="3" id="KW-0804">Transcription</keyword>
<name>A0A372ZPR5_9ACTN</name>
<dbReference type="InterPro" id="IPR010982">
    <property type="entry name" value="Lambda_DNA-bd_dom_sf"/>
</dbReference>